<feature type="domain" description="N-acetyltransferase" evidence="1">
    <location>
        <begin position="1"/>
        <end position="61"/>
    </location>
</feature>
<dbReference type="EMBL" id="UOFP01000175">
    <property type="protein sequence ID" value="VAW87249.1"/>
    <property type="molecule type" value="Genomic_DNA"/>
</dbReference>
<protein>
    <recommendedName>
        <fullName evidence="1">N-acetyltransferase domain-containing protein</fullName>
    </recommendedName>
</protein>
<dbReference type="InterPro" id="IPR000182">
    <property type="entry name" value="GNAT_dom"/>
</dbReference>
<sequence>GAVQRQGIGRGMIKKLGEILKENGVSGIYLITRRRGIPPSFYSSMGFSENKDVMVMGKSIE</sequence>
<dbReference type="InterPro" id="IPR016181">
    <property type="entry name" value="Acyl_CoA_acyltransferase"/>
</dbReference>
<dbReference type="AlphaFoldDB" id="A0A3B0ZM58"/>
<dbReference type="Gene3D" id="3.40.630.30">
    <property type="match status" value="1"/>
</dbReference>
<gene>
    <name evidence="2" type="ORF">MNBD_GAMMA18-1554</name>
</gene>
<dbReference type="SUPFAM" id="SSF55729">
    <property type="entry name" value="Acyl-CoA N-acyltransferases (Nat)"/>
    <property type="match status" value="1"/>
</dbReference>
<evidence type="ECO:0000313" key="2">
    <source>
        <dbReference type="EMBL" id="VAW87249.1"/>
    </source>
</evidence>
<name>A0A3B0ZM58_9ZZZZ</name>
<accession>A0A3B0ZM58</accession>
<dbReference type="GO" id="GO:0016747">
    <property type="term" value="F:acyltransferase activity, transferring groups other than amino-acyl groups"/>
    <property type="evidence" value="ECO:0007669"/>
    <property type="project" value="InterPro"/>
</dbReference>
<dbReference type="PROSITE" id="PS51186">
    <property type="entry name" value="GNAT"/>
    <property type="match status" value="1"/>
</dbReference>
<reference evidence="2" key="1">
    <citation type="submission" date="2018-06" db="EMBL/GenBank/DDBJ databases">
        <authorList>
            <person name="Zhirakovskaya E."/>
        </authorList>
    </citation>
    <scope>NUCLEOTIDE SEQUENCE</scope>
</reference>
<proteinExistence type="predicted"/>
<evidence type="ECO:0000259" key="1">
    <source>
        <dbReference type="PROSITE" id="PS51186"/>
    </source>
</evidence>
<feature type="non-terminal residue" evidence="2">
    <location>
        <position position="1"/>
    </location>
</feature>
<organism evidence="2">
    <name type="scientific">hydrothermal vent metagenome</name>
    <dbReference type="NCBI Taxonomy" id="652676"/>
    <lineage>
        <taxon>unclassified sequences</taxon>
        <taxon>metagenomes</taxon>
        <taxon>ecological metagenomes</taxon>
    </lineage>
</organism>